<dbReference type="AlphaFoldDB" id="A0A5K1UPU1"/>
<dbReference type="VEuPathDB" id="AmoebaDB:EHI8A_073240"/>
<dbReference type="VEuPathDB" id="AmoebaDB:EHI_000500"/>
<dbReference type="EMBL" id="BDEQ01000001">
    <property type="protein sequence ID" value="GAT94182.1"/>
    <property type="molecule type" value="Genomic_DNA"/>
</dbReference>
<feature type="transmembrane region" description="Helical" evidence="1">
    <location>
        <begin position="199"/>
        <end position="220"/>
    </location>
</feature>
<keyword evidence="1" id="KW-1133">Transmembrane helix</keyword>
<reference evidence="2 3" key="1">
    <citation type="submission" date="2016-05" db="EMBL/GenBank/DDBJ databases">
        <title>First whole genome sequencing of Entamoeba histolytica HM1:IMSS-clone-6.</title>
        <authorList>
            <person name="Mukherjee Avik.K."/>
            <person name="Izumyama S."/>
            <person name="Nakada-Tsukui K."/>
            <person name="Nozaki T."/>
        </authorList>
    </citation>
    <scope>NUCLEOTIDE SEQUENCE [LARGE SCALE GENOMIC DNA]</scope>
    <source>
        <strain evidence="2 3">HM1:IMSS clone 6</strain>
    </source>
</reference>
<evidence type="ECO:0000313" key="2">
    <source>
        <dbReference type="EMBL" id="GAT94182.1"/>
    </source>
</evidence>
<dbReference type="VEuPathDB" id="AmoebaDB:EHI5A_111280"/>
<organism evidence="2 3">
    <name type="scientific">Entamoeba histolytica</name>
    <dbReference type="NCBI Taxonomy" id="5759"/>
    <lineage>
        <taxon>Eukaryota</taxon>
        <taxon>Amoebozoa</taxon>
        <taxon>Evosea</taxon>
        <taxon>Archamoebae</taxon>
        <taxon>Mastigamoebida</taxon>
        <taxon>Entamoebidae</taxon>
        <taxon>Entamoeba</taxon>
    </lineage>
</organism>
<keyword evidence="1" id="KW-0472">Membrane</keyword>
<name>A0A5K1UPU1_ENTHI</name>
<protein>
    <submittedName>
        <fullName evidence="2">Uncharacterized protein</fullName>
    </submittedName>
</protein>
<proteinExistence type="predicted"/>
<gene>
    <name evidence="2" type="ORF">CL6EHI_000500</name>
</gene>
<sequence length="346" mass="40510">MSFSELTISFDGSSNIITGTLYVILFTCVCVYLSFKFFSREINVSYLVLILLFLAKTIFFSVYGIMSIYGKKSCGLFYLTRLAYFCTFLLITYTYYHWCNSFCENEIKVVEMKIVKWTILFMNVIVFIAITSTFLYYFAQGTHCSESNTFPVKLNTWMITSSNLLVAFFCVTFTIYLIYAYRKTVHHLLSLQSKRSFSIVIICSFILVFEMTMRVLFHLYKPITGHYMNDILFRSGTYYIPDIIEYTVILIMWSLDVISAAITKHDEKDLLKRSEIIIRNITMRYYDKTDINHRELFEQFMQPESDSNKTDESDDAPITDETYRNSCVLSNVKNPLVINDDNPDIL</sequence>
<dbReference type="OMA" id="ILIMWNL"/>
<feature type="transmembrane region" description="Helical" evidence="1">
    <location>
        <begin position="75"/>
        <end position="96"/>
    </location>
</feature>
<feature type="transmembrane region" description="Helical" evidence="1">
    <location>
        <begin position="47"/>
        <end position="69"/>
    </location>
</feature>
<feature type="transmembrane region" description="Helical" evidence="1">
    <location>
        <begin position="16"/>
        <end position="35"/>
    </location>
</feature>
<evidence type="ECO:0000256" key="1">
    <source>
        <dbReference type="SAM" id="Phobius"/>
    </source>
</evidence>
<evidence type="ECO:0000313" key="3">
    <source>
        <dbReference type="Proteomes" id="UP000078387"/>
    </source>
</evidence>
<dbReference type="VEuPathDB" id="AmoebaDB:EHI7A_071750"/>
<feature type="transmembrane region" description="Helical" evidence="1">
    <location>
        <begin position="243"/>
        <end position="263"/>
    </location>
</feature>
<feature type="transmembrane region" description="Helical" evidence="1">
    <location>
        <begin position="159"/>
        <end position="179"/>
    </location>
</feature>
<feature type="transmembrane region" description="Helical" evidence="1">
    <location>
        <begin position="117"/>
        <end position="139"/>
    </location>
</feature>
<dbReference type="Proteomes" id="UP000078387">
    <property type="component" value="Unassembled WGS sequence"/>
</dbReference>
<dbReference type="VEuPathDB" id="AmoebaDB:KM1_133590"/>
<keyword evidence="1" id="KW-0812">Transmembrane</keyword>
<accession>A0A5K1UPU1</accession>
<comment type="caution">
    <text evidence="2">The sequence shown here is derived from an EMBL/GenBank/DDBJ whole genome shotgun (WGS) entry which is preliminary data.</text>
</comment>